<sequence>MIPMAQPFQMMLGAYPSPFMYPNPYMFPFSSPMAGWSQWPGSSPFIITSSGPLMYRLVSYEGSQEGPSGALFLPNPITVWVSNSFAIGDANTFTVTILSRWLIIPTPTTRSPTKGTRIPTGATTTPTGSWTKEESSV</sequence>
<evidence type="ECO:0000313" key="3">
    <source>
        <dbReference type="Proteomes" id="UP000593576"/>
    </source>
</evidence>
<organism evidence="2 3">
    <name type="scientific">Gossypium schwendimanii</name>
    <name type="common">Cotton</name>
    <dbReference type="NCBI Taxonomy" id="34291"/>
    <lineage>
        <taxon>Eukaryota</taxon>
        <taxon>Viridiplantae</taxon>
        <taxon>Streptophyta</taxon>
        <taxon>Embryophyta</taxon>
        <taxon>Tracheophyta</taxon>
        <taxon>Spermatophyta</taxon>
        <taxon>Magnoliopsida</taxon>
        <taxon>eudicotyledons</taxon>
        <taxon>Gunneridae</taxon>
        <taxon>Pentapetalae</taxon>
        <taxon>rosids</taxon>
        <taxon>malvids</taxon>
        <taxon>Malvales</taxon>
        <taxon>Malvaceae</taxon>
        <taxon>Malvoideae</taxon>
        <taxon>Gossypium</taxon>
    </lineage>
</organism>
<name>A0A7J9N4E0_GOSSC</name>
<gene>
    <name evidence="2" type="ORF">Goshw_008788</name>
</gene>
<dbReference type="AlphaFoldDB" id="A0A7J9N4E0"/>
<evidence type="ECO:0000313" key="2">
    <source>
        <dbReference type="EMBL" id="MBA0878024.1"/>
    </source>
</evidence>
<feature type="compositionally biased region" description="Low complexity" evidence="1">
    <location>
        <begin position="113"/>
        <end position="130"/>
    </location>
</feature>
<reference evidence="2 3" key="1">
    <citation type="journal article" date="2019" name="Genome Biol. Evol.">
        <title>Insights into the evolution of the New World diploid cottons (Gossypium, subgenus Houzingenia) based on genome sequencing.</title>
        <authorList>
            <person name="Grover C.E."/>
            <person name="Arick M.A. 2nd"/>
            <person name="Thrash A."/>
            <person name="Conover J.L."/>
            <person name="Sanders W.S."/>
            <person name="Peterson D.G."/>
            <person name="Frelichowski J.E."/>
            <person name="Scheffler J.A."/>
            <person name="Scheffler B.E."/>
            <person name="Wendel J.F."/>
        </authorList>
    </citation>
    <scope>NUCLEOTIDE SEQUENCE [LARGE SCALE GENOMIC DNA]</scope>
    <source>
        <strain evidence="2">1</strain>
        <tissue evidence="2">Leaf</tissue>
    </source>
</reference>
<dbReference type="EMBL" id="JABFAF010270284">
    <property type="protein sequence ID" value="MBA0878024.1"/>
    <property type="molecule type" value="Genomic_DNA"/>
</dbReference>
<comment type="caution">
    <text evidence="2">The sequence shown here is derived from an EMBL/GenBank/DDBJ whole genome shotgun (WGS) entry which is preliminary data.</text>
</comment>
<keyword evidence="3" id="KW-1185">Reference proteome</keyword>
<accession>A0A7J9N4E0</accession>
<feature type="region of interest" description="Disordered" evidence="1">
    <location>
        <begin position="109"/>
        <end position="137"/>
    </location>
</feature>
<dbReference type="Proteomes" id="UP000593576">
    <property type="component" value="Unassembled WGS sequence"/>
</dbReference>
<protein>
    <submittedName>
        <fullName evidence="2">Uncharacterized protein</fullName>
    </submittedName>
</protein>
<evidence type="ECO:0000256" key="1">
    <source>
        <dbReference type="SAM" id="MobiDB-lite"/>
    </source>
</evidence>
<proteinExistence type="predicted"/>